<keyword evidence="1" id="KW-0472">Membrane</keyword>
<evidence type="ECO:0000256" key="1">
    <source>
        <dbReference type="SAM" id="Phobius"/>
    </source>
</evidence>
<organism evidence="2 3">
    <name type="scientific">Candidatus Uhrbacteria bacterium GW2011_GWD2_52_7</name>
    <dbReference type="NCBI Taxonomy" id="1618989"/>
    <lineage>
        <taxon>Bacteria</taxon>
        <taxon>Candidatus Uhriibacteriota</taxon>
    </lineage>
</organism>
<name>A0A0G2A864_9BACT</name>
<reference evidence="2 3" key="1">
    <citation type="journal article" date="2015" name="Nature">
        <title>rRNA introns, odd ribosomes, and small enigmatic genomes across a large radiation of phyla.</title>
        <authorList>
            <person name="Brown C.T."/>
            <person name="Hug L.A."/>
            <person name="Thomas B.C."/>
            <person name="Sharon I."/>
            <person name="Castelle C.J."/>
            <person name="Singh A."/>
            <person name="Wilkins M.J."/>
            <person name="Williams K.H."/>
            <person name="Banfield J.F."/>
        </authorList>
    </citation>
    <scope>NUCLEOTIDE SEQUENCE [LARGE SCALE GENOMIC DNA]</scope>
</reference>
<protein>
    <submittedName>
        <fullName evidence="2">Uncharacterized protein</fullName>
    </submittedName>
</protein>
<dbReference type="AlphaFoldDB" id="A0A0G2A864"/>
<keyword evidence="1" id="KW-0812">Transmembrane</keyword>
<dbReference type="EMBL" id="LCRD01000069">
    <property type="protein sequence ID" value="KKW28529.1"/>
    <property type="molecule type" value="Genomic_DNA"/>
</dbReference>
<keyword evidence="1" id="KW-1133">Transmembrane helix</keyword>
<sequence length="333" mass="38570">MARRTFPWIIGVILLGVSFVTIALGLFVFRPRSQVYGVTFSRQYAADLGVDWREAYTATLRDFSPEVIRIPVVWTDIEPADGTFYFDELDWMMAQAKAYDARVVLAIGLKVPRWPECHIPAWVERDDEQALKQSVLTMEQRVVLRYRDHASLVRWQVENEPLFWYGECPLPNLERLREEVELVRDLDVAHPVVLTSSGEQATWFELSSLADVIGVSLYRFAWNPALGPVVFPHAPWYYRIHSGLVSLVSGDPVIISELQMEPWYEDGLGNDEGDHIAFTKDDFDEHIAFVQQTNVSEVWLWGVEWWYREYLAGRTEIWDAARELFDDNAYATD</sequence>
<feature type="transmembrane region" description="Helical" evidence="1">
    <location>
        <begin position="6"/>
        <end position="29"/>
    </location>
</feature>
<dbReference type="Proteomes" id="UP000034846">
    <property type="component" value="Unassembled WGS sequence"/>
</dbReference>
<proteinExistence type="predicted"/>
<accession>A0A0G2A864</accession>
<evidence type="ECO:0000313" key="3">
    <source>
        <dbReference type="Proteomes" id="UP000034846"/>
    </source>
</evidence>
<comment type="caution">
    <text evidence="2">The sequence shown here is derived from an EMBL/GenBank/DDBJ whole genome shotgun (WGS) entry which is preliminary data.</text>
</comment>
<evidence type="ECO:0000313" key="2">
    <source>
        <dbReference type="EMBL" id="KKW28529.1"/>
    </source>
</evidence>
<dbReference type="InterPro" id="IPR017853">
    <property type="entry name" value="GH"/>
</dbReference>
<dbReference type="SUPFAM" id="SSF51445">
    <property type="entry name" value="(Trans)glycosidases"/>
    <property type="match status" value="1"/>
</dbReference>
<gene>
    <name evidence="2" type="ORF">UY72_C0069G0003</name>
</gene>
<dbReference type="Gene3D" id="3.20.20.80">
    <property type="entry name" value="Glycosidases"/>
    <property type="match status" value="1"/>
</dbReference>